<accession>B4KSS6</accession>
<dbReference type="eggNOG" id="ENOG502T6F1">
    <property type="taxonomic scope" value="Eukaryota"/>
</dbReference>
<feature type="transmembrane region" description="Helical" evidence="1">
    <location>
        <begin position="531"/>
        <end position="551"/>
    </location>
</feature>
<dbReference type="InParanoid" id="B4KSS6"/>
<gene>
    <name evidence="2" type="primary">Dmoj\GI21170</name>
    <name evidence="2" type="ORF">Dmoj_GI21170</name>
</gene>
<dbReference type="AlphaFoldDB" id="B4KSS6"/>
<feature type="transmembrane region" description="Helical" evidence="1">
    <location>
        <begin position="227"/>
        <end position="250"/>
    </location>
</feature>
<feature type="transmembrane region" description="Helical" evidence="1">
    <location>
        <begin position="310"/>
        <end position="328"/>
    </location>
</feature>
<feature type="transmembrane region" description="Helical" evidence="1">
    <location>
        <begin position="124"/>
        <end position="145"/>
    </location>
</feature>
<feature type="transmembrane region" description="Helical" evidence="1">
    <location>
        <begin position="391"/>
        <end position="411"/>
    </location>
</feature>
<feature type="transmembrane region" description="Helical" evidence="1">
    <location>
        <begin position="340"/>
        <end position="357"/>
    </location>
</feature>
<feature type="transmembrane region" description="Helical" evidence="1">
    <location>
        <begin position="465"/>
        <end position="486"/>
    </location>
</feature>
<feature type="transmembrane region" description="Helical" evidence="1">
    <location>
        <begin position="85"/>
        <end position="104"/>
    </location>
</feature>
<keyword evidence="1" id="KW-0812">Transmembrane</keyword>
<keyword evidence="3" id="KW-1185">Reference proteome</keyword>
<protein>
    <submittedName>
        <fullName evidence="2">Uncharacterized protein, isoform B</fullName>
    </submittedName>
</protein>
<evidence type="ECO:0000313" key="3">
    <source>
        <dbReference type="Proteomes" id="UP000009192"/>
    </source>
</evidence>
<name>B4KSS6_DROMO</name>
<sequence>MFDLELNGHAENSSANETLNRVRRTINFVHTWNDSHCYRHDAMTASSREMCEFVRRKASCSYYVETVNLLELYFCTFHLTWDTSVIFLLGIVYLALFYSVYMITKYFCVPNYVTLLELLPISEYTYGYVFIGLYLLLPDYIVFVMNCSYHKNAEATLTFSKMMGDNLRFFVAGIMMLCNRGYHVNGMLWWTNMTIIIIGYIYMTFVVDLKYRAFGAPDLLYSDAAALTFNANTFLSLFLLILSLALLLSYHNQNRRASLSTTEAASADAEVAQVSSDMDMEKQTPIYEELSAFRIWWSSVNGYANMRERYKVLTILFVPGYFLLANVIPVMSRERPMYGWCKIINIFGFLVAPFLLIKMGTDTTAFLVLWGITWFIAVVVLVAFHPRRQPGHFLICVYSALGTISSNNILFQLSDEINNLTWQYMTMRFEYLGETVCILFFGSGEVLWLIVLLHNLTERNLQDAAFGAVLGVVTHNIYMTLPLLVLHHCYTSDSYFVFTAKLQNCYIFFLVLFFGVLFHVSMSSHELRLSLFFYIVAMTTTFILFEFAAFYKWVHHFGSLTFIKPPRDQIYHWA</sequence>
<evidence type="ECO:0000256" key="1">
    <source>
        <dbReference type="SAM" id="Phobius"/>
    </source>
</evidence>
<dbReference type="KEGG" id="dmo:Dmoj_GI21170"/>
<dbReference type="HOGENOM" id="CLU_509297_0_0_1"/>
<proteinExistence type="predicted"/>
<feature type="transmembrane region" description="Helical" evidence="1">
    <location>
        <begin position="431"/>
        <end position="453"/>
    </location>
</feature>
<feature type="transmembrane region" description="Helical" evidence="1">
    <location>
        <begin position="506"/>
        <end position="524"/>
    </location>
</feature>
<feature type="transmembrane region" description="Helical" evidence="1">
    <location>
        <begin position="363"/>
        <end position="384"/>
    </location>
</feature>
<evidence type="ECO:0000313" key="2">
    <source>
        <dbReference type="EMBL" id="EDW10575.2"/>
    </source>
</evidence>
<dbReference type="OrthoDB" id="8023723at2759"/>
<keyword evidence="1" id="KW-0472">Membrane</keyword>
<reference evidence="2 3" key="1">
    <citation type="journal article" date="2007" name="Nature">
        <title>Evolution of genes and genomes on the Drosophila phylogeny.</title>
        <authorList>
            <consortium name="Drosophila 12 Genomes Consortium"/>
            <person name="Clark A.G."/>
            <person name="Eisen M.B."/>
            <person name="Smith D.R."/>
            <person name="Bergman C.M."/>
            <person name="Oliver B."/>
            <person name="Markow T.A."/>
            <person name="Kaufman T.C."/>
            <person name="Kellis M."/>
            <person name="Gelbart W."/>
            <person name="Iyer V.N."/>
            <person name="Pollard D.A."/>
            <person name="Sackton T.B."/>
            <person name="Larracuente A.M."/>
            <person name="Singh N.D."/>
            <person name="Abad J.P."/>
            <person name="Abt D.N."/>
            <person name="Adryan B."/>
            <person name="Aguade M."/>
            <person name="Akashi H."/>
            <person name="Anderson W.W."/>
            <person name="Aquadro C.F."/>
            <person name="Ardell D.H."/>
            <person name="Arguello R."/>
            <person name="Artieri C.G."/>
            <person name="Barbash D.A."/>
            <person name="Barker D."/>
            <person name="Barsanti P."/>
            <person name="Batterham P."/>
            <person name="Batzoglou S."/>
            <person name="Begun D."/>
            <person name="Bhutkar A."/>
            <person name="Blanco E."/>
            <person name="Bosak S.A."/>
            <person name="Bradley R.K."/>
            <person name="Brand A.D."/>
            <person name="Brent M.R."/>
            <person name="Brooks A.N."/>
            <person name="Brown R.H."/>
            <person name="Butlin R.K."/>
            <person name="Caggese C."/>
            <person name="Calvi B.R."/>
            <person name="Bernardo de Carvalho A."/>
            <person name="Caspi A."/>
            <person name="Castrezana S."/>
            <person name="Celniker S.E."/>
            <person name="Chang J.L."/>
            <person name="Chapple C."/>
            <person name="Chatterji S."/>
            <person name="Chinwalla A."/>
            <person name="Civetta A."/>
            <person name="Clifton S.W."/>
            <person name="Comeron J.M."/>
            <person name="Costello J.C."/>
            <person name="Coyne J.A."/>
            <person name="Daub J."/>
            <person name="David R.G."/>
            <person name="Delcher A.L."/>
            <person name="Delehaunty K."/>
            <person name="Do C.B."/>
            <person name="Ebling H."/>
            <person name="Edwards K."/>
            <person name="Eickbush T."/>
            <person name="Evans J.D."/>
            <person name="Filipski A."/>
            <person name="Findeiss S."/>
            <person name="Freyhult E."/>
            <person name="Fulton L."/>
            <person name="Fulton R."/>
            <person name="Garcia A.C."/>
            <person name="Gardiner A."/>
            <person name="Garfield D.A."/>
            <person name="Garvin B.E."/>
            <person name="Gibson G."/>
            <person name="Gilbert D."/>
            <person name="Gnerre S."/>
            <person name="Godfrey J."/>
            <person name="Good R."/>
            <person name="Gotea V."/>
            <person name="Gravely B."/>
            <person name="Greenberg A.J."/>
            <person name="Griffiths-Jones S."/>
            <person name="Gross S."/>
            <person name="Guigo R."/>
            <person name="Gustafson E.A."/>
            <person name="Haerty W."/>
            <person name="Hahn M.W."/>
            <person name="Halligan D.L."/>
            <person name="Halpern A.L."/>
            <person name="Halter G.M."/>
            <person name="Han M.V."/>
            <person name="Heger A."/>
            <person name="Hillier L."/>
            <person name="Hinrichs A.S."/>
            <person name="Holmes I."/>
            <person name="Hoskins R.A."/>
            <person name="Hubisz M.J."/>
            <person name="Hultmark D."/>
            <person name="Huntley M.A."/>
            <person name="Jaffe D.B."/>
            <person name="Jagadeeshan S."/>
            <person name="Jeck W.R."/>
            <person name="Johnson J."/>
            <person name="Jones C.D."/>
            <person name="Jordan W.C."/>
            <person name="Karpen G.H."/>
            <person name="Kataoka E."/>
            <person name="Keightley P.D."/>
            <person name="Kheradpour P."/>
            <person name="Kirkness E.F."/>
            <person name="Koerich L.B."/>
            <person name="Kristiansen K."/>
            <person name="Kudrna D."/>
            <person name="Kulathinal R.J."/>
            <person name="Kumar S."/>
            <person name="Kwok R."/>
            <person name="Lander E."/>
            <person name="Langley C.H."/>
            <person name="Lapoint R."/>
            <person name="Lazzaro B.P."/>
            <person name="Lee S.J."/>
            <person name="Levesque L."/>
            <person name="Li R."/>
            <person name="Lin C.F."/>
            <person name="Lin M.F."/>
            <person name="Lindblad-Toh K."/>
            <person name="Llopart A."/>
            <person name="Long M."/>
            <person name="Low L."/>
            <person name="Lozovsky E."/>
            <person name="Lu J."/>
            <person name="Luo M."/>
            <person name="Machado C.A."/>
            <person name="Makalowski W."/>
            <person name="Marzo M."/>
            <person name="Matsuda M."/>
            <person name="Matzkin L."/>
            <person name="McAllister B."/>
            <person name="McBride C.S."/>
            <person name="McKernan B."/>
            <person name="McKernan K."/>
            <person name="Mendez-Lago M."/>
            <person name="Minx P."/>
            <person name="Mollenhauer M.U."/>
            <person name="Montooth K."/>
            <person name="Mount S.M."/>
            <person name="Mu X."/>
            <person name="Myers E."/>
            <person name="Negre B."/>
            <person name="Newfeld S."/>
            <person name="Nielsen R."/>
            <person name="Noor M.A."/>
            <person name="O'Grady P."/>
            <person name="Pachter L."/>
            <person name="Papaceit M."/>
            <person name="Parisi M.J."/>
            <person name="Parisi M."/>
            <person name="Parts L."/>
            <person name="Pedersen J.S."/>
            <person name="Pesole G."/>
            <person name="Phillippy A.M."/>
            <person name="Ponting C.P."/>
            <person name="Pop M."/>
            <person name="Porcelli D."/>
            <person name="Powell J.R."/>
            <person name="Prohaska S."/>
            <person name="Pruitt K."/>
            <person name="Puig M."/>
            <person name="Quesneville H."/>
            <person name="Ram K.R."/>
            <person name="Rand D."/>
            <person name="Rasmussen M.D."/>
            <person name="Reed L.K."/>
            <person name="Reenan R."/>
            <person name="Reily A."/>
            <person name="Remington K.A."/>
            <person name="Rieger T.T."/>
            <person name="Ritchie M.G."/>
            <person name="Robin C."/>
            <person name="Rogers Y.H."/>
            <person name="Rohde C."/>
            <person name="Rozas J."/>
            <person name="Rubenfield M.J."/>
            <person name="Ruiz A."/>
            <person name="Russo S."/>
            <person name="Salzberg S.L."/>
            <person name="Sanchez-Gracia A."/>
            <person name="Saranga D.J."/>
            <person name="Sato H."/>
            <person name="Schaeffer S.W."/>
            <person name="Schatz M.C."/>
            <person name="Schlenke T."/>
            <person name="Schwartz R."/>
            <person name="Segarra C."/>
            <person name="Singh R.S."/>
            <person name="Sirot L."/>
            <person name="Sirota M."/>
            <person name="Sisneros N.B."/>
            <person name="Smith C.D."/>
            <person name="Smith T.F."/>
            <person name="Spieth J."/>
            <person name="Stage D.E."/>
            <person name="Stark A."/>
            <person name="Stephan W."/>
            <person name="Strausberg R.L."/>
            <person name="Strempel S."/>
            <person name="Sturgill D."/>
            <person name="Sutton G."/>
            <person name="Sutton G.G."/>
            <person name="Tao W."/>
            <person name="Teichmann S."/>
            <person name="Tobari Y.N."/>
            <person name="Tomimura Y."/>
            <person name="Tsolas J.M."/>
            <person name="Valente V.L."/>
            <person name="Venter E."/>
            <person name="Venter J.C."/>
            <person name="Vicario S."/>
            <person name="Vieira F.G."/>
            <person name="Vilella A.J."/>
            <person name="Villasante A."/>
            <person name="Walenz B."/>
            <person name="Wang J."/>
            <person name="Wasserman M."/>
            <person name="Watts T."/>
            <person name="Wilson D."/>
            <person name="Wilson R.K."/>
            <person name="Wing R.A."/>
            <person name="Wolfner M.F."/>
            <person name="Wong A."/>
            <person name="Wong G.K."/>
            <person name="Wu C.I."/>
            <person name="Wu G."/>
            <person name="Yamamoto D."/>
            <person name="Yang H.P."/>
            <person name="Yang S.P."/>
            <person name="Yorke J.A."/>
            <person name="Yoshida K."/>
            <person name="Zdobnov E."/>
            <person name="Zhang P."/>
            <person name="Zhang Y."/>
            <person name="Zimin A.V."/>
            <person name="Baldwin J."/>
            <person name="Abdouelleil A."/>
            <person name="Abdulkadir J."/>
            <person name="Abebe A."/>
            <person name="Abera B."/>
            <person name="Abreu J."/>
            <person name="Acer S.C."/>
            <person name="Aftuck L."/>
            <person name="Alexander A."/>
            <person name="An P."/>
            <person name="Anderson E."/>
            <person name="Anderson S."/>
            <person name="Arachi H."/>
            <person name="Azer M."/>
            <person name="Bachantsang P."/>
            <person name="Barry A."/>
            <person name="Bayul T."/>
            <person name="Berlin A."/>
            <person name="Bessette D."/>
            <person name="Bloom T."/>
            <person name="Blye J."/>
            <person name="Boguslavskiy L."/>
            <person name="Bonnet C."/>
            <person name="Boukhgalter B."/>
            <person name="Bourzgui I."/>
            <person name="Brown A."/>
            <person name="Cahill P."/>
            <person name="Channer S."/>
            <person name="Cheshatsang Y."/>
            <person name="Chuda L."/>
            <person name="Citroen M."/>
            <person name="Collymore A."/>
            <person name="Cooke P."/>
            <person name="Costello M."/>
            <person name="D'Aco K."/>
            <person name="Daza R."/>
            <person name="De Haan G."/>
            <person name="DeGray S."/>
            <person name="DeMaso C."/>
            <person name="Dhargay N."/>
            <person name="Dooley K."/>
            <person name="Dooley E."/>
            <person name="Doricent M."/>
            <person name="Dorje P."/>
            <person name="Dorjee K."/>
            <person name="Dupes A."/>
            <person name="Elong R."/>
            <person name="Falk J."/>
            <person name="Farina A."/>
            <person name="Faro S."/>
            <person name="Ferguson D."/>
            <person name="Fisher S."/>
            <person name="Foley C.D."/>
            <person name="Franke A."/>
            <person name="Friedrich D."/>
            <person name="Gadbois L."/>
            <person name="Gearin G."/>
            <person name="Gearin C.R."/>
            <person name="Giannoukos G."/>
            <person name="Goode T."/>
            <person name="Graham J."/>
            <person name="Grandbois E."/>
            <person name="Grewal S."/>
            <person name="Gyaltsen K."/>
            <person name="Hafez N."/>
            <person name="Hagos B."/>
            <person name="Hall J."/>
            <person name="Henson C."/>
            <person name="Hollinger A."/>
            <person name="Honan T."/>
            <person name="Huard M.D."/>
            <person name="Hughes L."/>
            <person name="Hurhula B."/>
            <person name="Husby M.E."/>
            <person name="Kamat A."/>
            <person name="Kanga B."/>
            <person name="Kashin S."/>
            <person name="Khazanovich D."/>
            <person name="Kisner P."/>
            <person name="Lance K."/>
            <person name="Lara M."/>
            <person name="Lee W."/>
            <person name="Lennon N."/>
            <person name="Letendre F."/>
            <person name="LeVine R."/>
            <person name="Lipovsky A."/>
            <person name="Liu X."/>
            <person name="Liu J."/>
            <person name="Liu S."/>
            <person name="Lokyitsang T."/>
            <person name="Lokyitsang Y."/>
            <person name="Lubonja R."/>
            <person name="Lui A."/>
            <person name="MacDonald P."/>
            <person name="Magnisalis V."/>
            <person name="Maru K."/>
            <person name="Matthews C."/>
            <person name="McCusker W."/>
            <person name="McDonough S."/>
            <person name="Mehta T."/>
            <person name="Meldrim J."/>
            <person name="Meneus L."/>
            <person name="Mihai O."/>
            <person name="Mihalev A."/>
            <person name="Mihova T."/>
            <person name="Mittelman R."/>
            <person name="Mlenga V."/>
            <person name="Montmayeur A."/>
            <person name="Mulrain L."/>
            <person name="Navidi A."/>
            <person name="Naylor J."/>
            <person name="Negash T."/>
            <person name="Nguyen T."/>
            <person name="Nguyen N."/>
            <person name="Nicol R."/>
            <person name="Norbu C."/>
            <person name="Norbu N."/>
            <person name="Novod N."/>
            <person name="O'Neill B."/>
            <person name="Osman S."/>
            <person name="Markiewicz E."/>
            <person name="Oyono O.L."/>
            <person name="Patti C."/>
            <person name="Phunkhang P."/>
            <person name="Pierre F."/>
            <person name="Priest M."/>
            <person name="Raghuraman S."/>
            <person name="Rege F."/>
            <person name="Reyes R."/>
            <person name="Rise C."/>
            <person name="Rogov P."/>
            <person name="Ross K."/>
            <person name="Ryan E."/>
            <person name="Settipalli S."/>
            <person name="Shea T."/>
            <person name="Sherpa N."/>
            <person name="Shi L."/>
            <person name="Shih D."/>
            <person name="Sparrow T."/>
            <person name="Spaulding J."/>
            <person name="Stalker J."/>
            <person name="Stange-Thomann N."/>
            <person name="Stavropoulos S."/>
            <person name="Stone C."/>
            <person name="Strader C."/>
            <person name="Tesfaye S."/>
            <person name="Thomson T."/>
            <person name="Thoulutsang Y."/>
            <person name="Thoulutsang D."/>
            <person name="Topham K."/>
            <person name="Topping I."/>
            <person name="Tsamla T."/>
            <person name="Vassiliev H."/>
            <person name="Vo A."/>
            <person name="Wangchuk T."/>
            <person name="Wangdi T."/>
            <person name="Weiand M."/>
            <person name="Wilkinson J."/>
            <person name="Wilson A."/>
            <person name="Yadav S."/>
            <person name="Young G."/>
            <person name="Yu Q."/>
            <person name="Zembek L."/>
            <person name="Zhong D."/>
            <person name="Zimmer A."/>
            <person name="Zwirko Z."/>
            <person name="Jaffe D.B."/>
            <person name="Alvarez P."/>
            <person name="Brockman W."/>
            <person name="Butler J."/>
            <person name="Chin C."/>
            <person name="Gnerre S."/>
            <person name="Grabherr M."/>
            <person name="Kleber M."/>
            <person name="Mauceli E."/>
            <person name="MacCallum I."/>
        </authorList>
    </citation>
    <scope>NUCLEOTIDE SEQUENCE [LARGE SCALE GENOMIC DNA]</scope>
    <source>
        <strain evidence="3">Tucson 15081-1352.22</strain>
    </source>
</reference>
<dbReference type="EMBL" id="CH933808">
    <property type="protein sequence ID" value="EDW10575.2"/>
    <property type="molecule type" value="Genomic_DNA"/>
</dbReference>
<keyword evidence="1" id="KW-1133">Transmembrane helix</keyword>
<feature type="transmembrane region" description="Helical" evidence="1">
    <location>
        <begin position="188"/>
        <end position="207"/>
    </location>
</feature>
<dbReference type="Proteomes" id="UP000009192">
    <property type="component" value="Unassembled WGS sequence"/>
</dbReference>
<organism evidence="2 3">
    <name type="scientific">Drosophila mojavensis</name>
    <name type="common">Fruit fly</name>
    <dbReference type="NCBI Taxonomy" id="7230"/>
    <lineage>
        <taxon>Eukaryota</taxon>
        <taxon>Metazoa</taxon>
        <taxon>Ecdysozoa</taxon>
        <taxon>Arthropoda</taxon>
        <taxon>Hexapoda</taxon>
        <taxon>Insecta</taxon>
        <taxon>Pterygota</taxon>
        <taxon>Neoptera</taxon>
        <taxon>Endopterygota</taxon>
        <taxon>Diptera</taxon>
        <taxon>Brachycera</taxon>
        <taxon>Muscomorpha</taxon>
        <taxon>Ephydroidea</taxon>
        <taxon>Drosophilidae</taxon>
        <taxon>Drosophila</taxon>
    </lineage>
</organism>